<feature type="domain" description="Histidine kinase" evidence="12">
    <location>
        <begin position="250"/>
        <end position="467"/>
    </location>
</feature>
<feature type="transmembrane region" description="Helical" evidence="11">
    <location>
        <begin position="163"/>
        <end position="182"/>
    </location>
</feature>
<proteinExistence type="predicted"/>
<protein>
    <recommendedName>
        <fullName evidence="3">histidine kinase</fullName>
        <ecNumber evidence="3">2.7.13.3</ecNumber>
    </recommendedName>
</protein>
<dbReference type="Pfam" id="PF02518">
    <property type="entry name" value="HATPase_c"/>
    <property type="match status" value="1"/>
</dbReference>
<evidence type="ECO:0000256" key="5">
    <source>
        <dbReference type="ARBA" id="ARBA00022679"/>
    </source>
</evidence>
<dbReference type="PROSITE" id="PS50885">
    <property type="entry name" value="HAMP"/>
    <property type="match status" value="1"/>
</dbReference>
<evidence type="ECO:0000256" key="8">
    <source>
        <dbReference type="ARBA" id="ARBA00022989"/>
    </source>
</evidence>
<dbReference type="SMART" id="SM00388">
    <property type="entry name" value="HisKA"/>
    <property type="match status" value="1"/>
</dbReference>
<keyword evidence="9" id="KW-0902">Two-component regulatory system</keyword>
<dbReference type="Gene3D" id="3.30.565.10">
    <property type="entry name" value="Histidine kinase-like ATPase, C-terminal domain"/>
    <property type="match status" value="1"/>
</dbReference>
<evidence type="ECO:0000256" key="2">
    <source>
        <dbReference type="ARBA" id="ARBA00004370"/>
    </source>
</evidence>
<dbReference type="OrthoDB" id="913606at2"/>
<dbReference type="PROSITE" id="PS50109">
    <property type="entry name" value="HIS_KIN"/>
    <property type="match status" value="1"/>
</dbReference>
<organism evidence="14 15">
    <name type="scientific">Alterirhizorhabdus solaris</name>
    <dbReference type="NCBI Taxonomy" id="2529389"/>
    <lineage>
        <taxon>Bacteria</taxon>
        <taxon>Pseudomonadati</taxon>
        <taxon>Pseudomonadota</taxon>
        <taxon>Alphaproteobacteria</taxon>
        <taxon>Sphingomonadales</taxon>
        <taxon>Rhizorhabdaceae</taxon>
        <taxon>Alterirhizorhabdus</taxon>
    </lineage>
</organism>
<comment type="catalytic activity">
    <reaction evidence="1">
        <text>ATP + protein L-histidine = ADP + protein N-phospho-L-histidine.</text>
        <dbReference type="EC" id="2.7.13.3"/>
    </reaction>
</comment>
<evidence type="ECO:0000259" key="12">
    <source>
        <dbReference type="PROSITE" id="PS50109"/>
    </source>
</evidence>
<keyword evidence="8 11" id="KW-1133">Transmembrane helix</keyword>
<evidence type="ECO:0000256" key="3">
    <source>
        <dbReference type="ARBA" id="ARBA00012438"/>
    </source>
</evidence>
<dbReference type="Proteomes" id="UP000318681">
    <property type="component" value="Unassembled WGS sequence"/>
</dbReference>
<dbReference type="AlphaFoldDB" id="A0A558R0K7"/>
<dbReference type="InterPro" id="IPR003594">
    <property type="entry name" value="HATPase_dom"/>
</dbReference>
<dbReference type="InterPro" id="IPR003660">
    <property type="entry name" value="HAMP_dom"/>
</dbReference>
<reference evidence="14 15" key="1">
    <citation type="submission" date="2019-07" db="EMBL/GenBank/DDBJ databases">
        <title>Sphingomonas solaris sp. nov., isolated from a solar panel from Boston, Massachusetts.</title>
        <authorList>
            <person name="Tanner K."/>
            <person name="Pascual J."/>
            <person name="Mancuso C."/>
            <person name="Pereto J."/>
            <person name="Khalil A."/>
            <person name="Vilanova C."/>
        </authorList>
    </citation>
    <scope>NUCLEOTIDE SEQUENCE [LARGE SCALE GENOMIC DNA]</scope>
    <source>
        <strain evidence="14 15">R4DWN</strain>
    </source>
</reference>
<dbReference type="InterPro" id="IPR005467">
    <property type="entry name" value="His_kinase_dom"/>
</dbReference>
<evidence type="ECO:0000313" key="15">
    <source>
        <dbReference type="Proteomes" id="UP000318681"/>
    </source>
</evidence>
<keyword evidence="7 14" id="KW-0418">Kinase</keyword>
<dbReference type="InterPro" id="IPR004358">
    <property type="entry name" value="Sig_transdc_His_kin-like_C"/>
</dbReference>
<keyword evidence="5" id="KW-0808">Transferase</keyword>
<dbReference type="GO" id="GO:0016020">
    <property type="term" value="C:membrane"/>
    <property type="evidence" value="ECO:0007669"/>
    <property type="project" value="UniProtKB-SubCell"/>
</dbReference>
<evidence type="ECO:0000256" key="11">
    <source>
        <dbReference type="SAM" id="Phobius"/>
    </source>
</evidence>
<dbReference type="Gene3D" id="1.10.287.130">
    <property type="match status" value="1"/>
</dbReference>
<dbReference type="PRINTS" id="PR00344">
    <property type="entry name" value="BCTRLSENSOR"/>
</dbReference>
<dbReference type="Pfam" id="PF08521">
    <property type="entry name" value="2CSK_N"/>
    <property type="match status" value="1"/>
</dbReference>
<keyword evidence="15" id="KW-1185">Reference proteome</keyword>
<dbReference type="InterPro" id="IPR003661">
    <property type="entry name" value="HisK_dim/P_dom"/>
</dbReference>
<feature type="transmembrane region" description="Helical" evidence="11">
    <location>
        <begin position="14"/>
        <end position="37"/>
    </location>
</feature>
<dbReference type="InterPro" id="IPR036890">
    <property type="entry name" value="HATPase_C_sf"/>
</dbReference>
<dbReference type="GO" id="GO:0000155">
    <property type="term" value="F:phosphorelay sensor kinase activity"/>
    <property type="evidence" value="ECO:0007669"/>
    <property type="project" value="InterPro"/>
</dbReference>
<dbReference type="Pfam" id="PF00512">
    <property type="entry name" value="HisKA"/>
    <property type="match status" value="1"/>
</dbReference>
<dbReference type="SUPFAM" id="SSF55874">
    <property type="entry name" value="ATPase domain of HSP90 chaperone/DNA topoisomerase II/histidine kinase"/>
    <property type="match status" value="1"/>
</dbReference>
<keyword evidence="4" id="KW-0597">Phosphoprotein</keyword>
<dbReference type="CDD" id="cd00082">
    <property type="entry name" value="HisKA"/>
    <property type="match status" value="1"/>
</dbReference>
<dbReference type="InterPro" id="IPR013727">
    <property type="entry name" value="2CSK_N"/>
</dbReference>
<keyword evidence="10 11" id="KW-0472">Membrane</keyword>
<evidence type="ECO:0000256" key="7">
    <source>
        <dbReference type="ARBA" id="ARBA00022777"/>
    </source>
</evidence>
<dbReference type="InterPro" id="IPR036097">
    <property type="entry name" value="HisK_dim/P_sf"/>
</dbReference>
<accession>A0A558R0K7</accession>
<evidence type="ECO:0000259" key="13">
    <source>
        <dbReference type="PROSITE" id="PS50885"/>
    </source>
</evidence>
<dbReference type="PANTHER" id="PTHR45436:SF5">
    <property type="entry name" value="SENSOR HISTIDINE KINASE TRCS"/>
    <property type="match status" value="1"/>
</dbReference>
<gene>
    <name evidence="14" type="ORF">FOY91_13230</name>
</gene>
<dbReference type="EMBL" id="VNIM01000054">
    <property type="protein sequence ID" value="TVV72920.1"/>
    <property type="molecule type" value="Genomic_DNA"/>
</dbReference>
<dbReference type="InterPro" id="IPR050428">
    <property type="entry name" value="TCS_sensor_his_kinase"/>
</dbReference>
<name>A0A558R0K7_9SPHN</name>
<dbReference type="PANTHER" id="PTHR45436">
    <property type="entry name" value="SENSOR HISTIDINE KINASE YKOH"/>
    <property type="match status" value="1"/>
</dbReference>
<sequence>MPADRQALALRTRLLIAMLGPLLVAAAVIGLVGATLIADVVRRTNDRVLGGALGAIAETVAVERGEVTLDLPPAAFGMLENNERDNVYYRVAVGGELLTGYADLPAPEFAFPAPDQPRFRFARYRGQDIRIAEVLRSLPRIDRPVLVQVAETLDNRAALTRRLMLALLIGECALVGGAALLLRPALGWSLRPLARLRGAIEARDDDARPDFSPLEAGPLPAELRPLAHAFDRLLAQLGTATGGVRRFTADASHQMRTPLSVLKVQVALARRGGARERAEALDEIGEAVTRLERLLTQLLALARAEEAGVSAPLEAVDLREVAAAVITRRIRQAIEAGVELTLDHDQACDDSGGYVVPGHRTLIFEILSNLIDNGIRYNRRGGTVSVGLAADNAAVTLTVADDGPGIAPEQRERVFDRFVRLERADDPGGTGLGLAIVRSAVERLGATVSFADRPCGTAFVLRFPVGGRAVHA</sequence>
<evidence type="ECO:0000256" key="1">
    <source>
        <dbReference type="ARBA" id="ARBA00000085"/>
    </source>
</evidence>
<evidence type="ECO:0000256" key="10">
    <source>
        <dbReference type="ARBA" id="ARBA00023136"/>
    </source>
</evidence>
<dbReference type="CDD" id="cd00075">
    <property type="entry name" value="HATPase"/>
    <property type="match status" value="1"/>
</dbReference>
<evidence type="ECO:0000313" key="14">
    <source>
        <dbReference type="EMBL" id="TVV72920.1"/>
    </source>
</evidence>
<evidence type="ECO:0000256" key="4">
    <source>
        <dbReference type="ARBA" id="ARBA00022553"/>
    </source>
</evidence>
<dbReference type="SMART" id="SM00387">
    <property type="entry name" value="HATPase_c"/>
    <property type="match status" value="1"/>
</dbReference>
<evidence type="ECO:0000256" key="6">
    <source>
        <dbReference type="ARBA" id="ARBA00022692"/>
    </source>
</evidence>
<keyword evidence="6 11" id="KW-0812">Transmembrane</keyword>
<evidence type="ECO:0000256" key="9">
    <source>
        <dbReference type="ARBA" id="ARBA00023012"/>
    </source>
</evidence>
<dbReference type="EC" id="2.7.13.3" evidence="3"/>
<feature type="domain" description="HAMP" evidence="13">
    <location>
        <begin position="187"/>
        <end position="242"/>
    </location>
</feature>
<comment type="caution">
    <text evidence="14">The sequence shown here is derived from an EMBL/GenBank/DDBJ whole genome shotgun (WGS) entry which is preliminary data.</text>
</comment>
<dbReference type="RefSeq" id="WP_145152704.1">
    <property type="nucleotide sequence ID" value="NZ_VNIM01000054.1"/>
</dbReference>
<dbReference type="SUPFAM" id="SSF47384">
    <property type="entry name" value="Homodimeric domain of signal transducing histidine kinase"/>
    <property type="match status" value="1"/>
</dbReference>
<comment type="subcellular location">
    <subcellularLocation>
        <location evidence="2">Membrane</location>
    </subcellularLocation>
</comment>